<dbReference type="InterPro" id="IPR050188">
    <property type="entry name" value="RluA_PseudoU_synthase"/>
</dbReference>
<dbReference type="SUPFAM" id="SSF55174">
    <property type="entry name" value="Alpha-L RNA-binding motif"/>
    <property type="match status" value="1"/>
</dbReference>
<dbReference type="PROSITE" id="PS50889">
    <property type="entry name" value="S4"/>
    <property type="match status" value="1"/>
</dbReference>
<accession>A0A1F5BV49</accession>
<dbReference type="PANTHER" id="PTHR21600:SF44">
    <property type="entry name" value="RIBOSOMAL LARGE SUBUNIT PSEUDOURIDINE SYNTHASE D"/>
    <property type="match status" value="1"/>
</dbReference>
<comment type="catalytic activity">
    <reaction evidence="5">
        <text>a uridine in RNA = a pseudouridine in RNA</text>
        <dbReference type="Rhea" id="RHEA:48348"/>
        <dbReference type="Rhea" id="RHEA-COMP:12068"/>
        <dbReference type="Rhea" id="RHEA-COMP:12069"/>
        <dbReference type="ChEBI" id="CHEBI:65314"/>
        <dbReference type="ChEBI" id="CHEBI:65315"/>
    </reaction>
</comment>
<evidence type="ECO:0000313" key="7">
    <source>
        <dbReference type="EMBL" id="OGD34480.1"/>
    </source>
</evidence>
<evidence type="ECO:0000256" key="3">
    <source>
        <dbReference type="PIRSR" id="PIRSR606225-1"/>
    </source>
</evidence>
<dbReference type="NCBIfam" id="TIGR00005">
    <property type="entry name" value="rluA_subfam"/>
    <property type="match status" value="1"/>
</dbReference>
<dbReference type="InterPro" id="IPR020103">
    <property type="entry name" value="PsdUridine_synth_cat_dom_sf"/>
</dbReference>
<dbReference type="GO" id="GO:0120159">
    <property type="term" value="F:rRNA pseudouridine synthase activity"/>
    <property type="evidence" value="ECO:0007669"/>
    <property type="project" value="UniProtKB-ARBA"/>
</dbReference>
<dbReference type="InterPro" id="IPR006224">
    <property type="entry name" value="PsdUridine_synth_RluA-like_CS"/>
</dbReference>
<evidence type="ECO:0000259" key="6">
    <source>
        <dbReference type="SMART" id="SM00363"/>
    </source>
</evidence>
<keyword evidence="4" id="KW-0694">RNA-binding</keyword>
<dbReference type="InterPro" id="IPR006225">
    <property type="entry name" value="PsdUridine_synth_RluC/D"/>
</dbReference>
<dbReference type="SUPFAM" id="SSF55120">
    <property type="entry name" value="Pseudouridine synthase"/>
    <property type="match status" value="1"/>
</dbReference>
<evidence type="ECO:0000313" key="8">
    <source>
        <dbReference type="Proteomes" id="UP000176650"/>
    </source>
</evidence>
<gene>
    <name evidence="7" type="ORF">A2988_03080</name>
</gene>
<dbReference type="EMBL" id="MEYS01000001">
    <property type="protein sequence ID" value="OGD34480.1"/>
    <property type="molecule type" value="Genomic_DNA"/>
</dbReference>
<reference evidence="7 8" key="1">
    <citation type="journal article" date="2016" name="Nat. Commun.">
        <title>Thousands of microbial genomes shed light on interconnected biogeochemical processes in an aquifer system.</title>
        <authorList>
            <person name="Anantharaman K."/>
            <person name="Brown C.T."/>
            <person name="Hug L.A."/>
            <person name="Sharon I."/>
            <person name="Castelle C.J."/>
            <person name="Probst A.J."/>
            <person name="Thomas B.C."/>
            <person name="Singh A."/>
            <person name="Wilkins M.J."/>
            <person name="Karaoz U."/>
            <person name="Brodie E.L."/>
            <person name="Williams K.H."/>
            <person name="Hubbard S.S."/>
            <person name="Banfield J.F."/>
        </authorList>
    </citation>
    <scope>NUCLEOTIDE SEQUENCE [LARGE SCALE GENOMIC DNA]</scope>
</reference>
<dbReference type="InterPro" id="IPR036986">
    <property type="entry name" value="S4_RNA-bd_sf"/>
</dbReference>
<proteinExistence type="inferred from homology"/>
<dbReference type="PANTHER" id="PTHR21600">
    <property type="entry name" value="MITOCHONDRIAL RNA PSEUDOURIDINE SYNTHASE"/>
    <property type="match status" value="1"/>
</dbReference>
<dbReference type="EC" id="5.4.99.-" evidence="5"/>
<dbReference type="InterPro" id="IPR006145">
    <property type="entry name" value="PsdUridine_synth_RsuA/RluA"/>
</dbReference>
<feature type="domain" description="RNA-binding S4" evidence="6">
    <location>
        <begin position="17"/>
        <end position="81"/>
    </location>
</feature>
<comment type="similarity">
    <text evidence="1 5">Belongs to the pseudouridine synthase RluA family.</text>
</comment>
<dbReference type="SMART" id="SM00363">
    <property type="entry name" value="S4"/>
    <property type="match status" value="1"/>
</dbReference>
<evidence type="ECO:0000256" key="5">
    <source>
        <dbReference type="RuleBase" id="RU362028"/>
    </source>
</evidence>
<dbReference type="Gene3D" id="3.30.2350.10">
    <property type="entry name" value="Pseudouridine synthase"/>
    <property type="match status" value="1"/>
</dbReference>
<dbReference type="AlphaFoldDB" id="A0A1F5BV49"/>
<evidence type="ECO:0000256" key="2">
    <source>
        <dbReference type="ARBA" id="ARBA00023235"/>
    </source>
</evidence>
<comment type="caution">
    <text evidence="7">The sequence shown here is derived from an EMBL/GenBank/DDBJ whole genome shotgun (WGS) entry which is preliminary data.</text>
</comment>
<evidence type="ECO:0000256" key="4">
    <source>
        <dbReference type="PROSITE-ProRule" id="PRU00182"/>
    </source>
</evidence>
<evidence type="ECO:0000256" key="1">
    <source>
        <dbReference type="ARBA" id="ARBA00010876"/>
    </source>
</evidence>
<dbReference type="Proteomes" id="UP000176650">
    <property type="component" value="Unassembled WGS sequence"/>
</dbReference>
<name>A0A1F5BV49_9BACT</name>
<dbReference type="CDD" id="cd00165">
    <property type="entry name" value="S4"/>
    <property type="match status" value="1"/>
</dbReference>
<dbReference type="GO" id="GO:0003723">
    <property type="term" value="F:RNA binding"/>
    <property type="evidence" value="ECO:0007669"/>
    <property type="project" value="UniProtKB-KW"/>
</dbReference>
<feature type="active site" evidence="3">
    <location>
        <position position="142"/>
    </location>
</feature>
<dbReference type="InterPro" id="IPR002942">
    <property type="entry name" value="S4_RNA-bd"/>
</dbReference>
<dbReference type="Pfam" id="PF00849">
    <property type="entry name" value="PseudoU_synth_2"/>
    <property type="match status" value="1"/>
</dbReference>
<sequence>MTTRPFSITAAETEKGKRLDKALTLHISGFSRSVLQKAIEAGQITVNGKKTEKDYALKIGDVVSGVLELPEEPSIEPDPLVPFTVVHDAPGFAVIDKPAGVVVHPSYTHKKGTLVNGLVARWPEIKGVGEHSFRPGIVHRLDKETSGLMVVAKTDEMFHWLKKQFKEHKVAKKYVALVFGAMKQTEGEITAPIGREGTKQVTVFGSTKRSMGKDEKSRNAATGFKVLGLYAHFTLVEATPKTGRMHQIRVHFKHIGHPLVGDKKYAPARLLRLFPLKRQFLHASNLSFALSDGKQVSFASSLPTDLEKALTVIKVH</sequence>
<keyword evidence="2 5" id="KW-0413">Isomerase</keyword>
<dbReference type="PROSITE" id="PS01129">
    <property type="entry name" value="PSI_RLU"/>
    <property type="match status" value="1"/>
</dbReference>
<dbReference type="Pfam" id="PF01479">
    <property type="entry name" value="S4"/>
    <property type="match status" value="1"/>
</dbReference>
<dbReference type="GO" id="GO:0000455">
    <property type="term" value="P:enzyme-directed rRNA pseudouridine synthesis"/>
    <property type="evidence" value="ECO:0007669"/>
    <property type="project" value="TreeGrafter"/>
</dbReference>
<dbReference type="STRING" id="1797298.A2988_03080"/>
<protein>
    <recommendedName>
        <fullName evidence="5">Pseudouridine synthase</fullName>
        <ecNumber evidence="5">5.4.99.-</ecNumber>
    </recommendedName>
</protein>
<comment type="function">
    <text evidence="5">Responsible for synthesis of pseudouridine from uracil.</text>
</comment>
<organism evidence="7 8">
    <name type="scientific">Candidatus Azambacteria bacterium RIFCSPLOWO2_01_FULL_46_25</name>
    <dbReference type="NCBI Taxonomy" id="1797298"/>
    <lineage>
        <taxon>Bacteria</taxon>
        <taxon>Candidatus Azamiibacteriota</taxon>
    </lineage>
</organism>
<dbReference type="CDD" id="cd02869">
    <property type="entry name" value="PseudoU_synth_RluA_like"/>
    <property type="match status" value="1"/>
</dbReference>
<dbReference type="Gene3D" id="3.10.290.10">
    <property type="entry name" value="RNA-binding S4 domain"/>
    <property type="match status" value="1"/>
</dbReference>